<name>A0A6C0JFC5_9ZZZZ</name>
<evidence type="ECO:0000256" key="1">
    <source>
        <dbReference type="SAM" id="Phobius"/>
    </source>
</evidence>
<sequence length="248" mass="26188">MDNSSSKSIMETINDSIGRSNANSSSSENGSSTLSSSSTTNGNGFFSSLFSLPISTWIIIIIILAFLGLNIFSYLAKGTQDITNFFTPIISKILGVFAMITGQVIDTTAGGAKAVVSTTTDVLESGLSDIQNATHGTYSQGAQGNKATSTVGSAKLPNAIPQADVMKNNTLNKALNTSNVQQNIGQSHEYVADDATSTIQKTQSKGGYCYIGEERGYRTCMPVNENDSCMSGEIFPTSEICINPSLRV</sequence>
<protein>
    <submittedName>
        <fullName evidence="2">Uncharacterized protein</fullName>
    </submittedName>
</protein>
<evidence type="ECO:0000313" key="2">
    <source>
        <dbReference type="EMBL" id="QHU04322.1"/>
    </source>
</evidence>
<reference evidence="2" key="1">
    <citation type="journal article" date="2020" name="Nature">
        <title>Giant virus diversity and host interactions through global metagenomics.</title>
        <authorList>
            <person name="Schulz F."/>
            <person name="Roux S."/>
            <person name="Paez-Espino D."/>
            <person name="Jungbluth S."/>
            <person name="Walsh D.A."/>
            <person name="Denef V.J."/>
            <person name="McMahon K.D."/>
            <person name="Konstantinidis K.T."/>
            <person name="Eloe-Fadrosh E.A."/>
            <person name="Kyrpides N.C."/>
            <person name="Woyke T."/>
        </authorList>
    </citation>
    <scope>NUCLEOTIDE SEQUENCE</scope>
    <source>
        <strain evidence="2">GVMAG-M-3300027708-39</strain>
    </source>
</reference>
<keyword evidence="1" id="KW-0812">Transmembrane</keyword>
<proteinExistence type="predicted"/>
<keyword evidence="1" id="KW-0472">Membrane</keyword>
<feature type="transmembrane region" description="Helical" evidence="1">
    <location>
        <begin position="54"/>
        <end position="76"/>
    </location>
</feature>
<dbReference type="EMBL" id="MN740395">
    <property type="protein sequence ID" value="QHU04322.1"/>
    <property type="molecule type" value="Genomic_DNA"/>
</dbReference>
<organism evidence="2">
    <name type="scientific">viral metagenome</name>
    <dbReference type="NCBI Taxonomy" id="1070528"/>
    <lineage>
        <taxon>unclassified sequences</taxon>
        <taxon>metagenomes</taxon>
        <taxon>organismal metagenomes</taxon>
    </lineage>
</organism>
<accession>A0A6C0JFC5</accession>
<dbReference type="AlphaFoldDB" id="A0A6C0JFC5"/>
<keyword evidence="1" id="KW-1133">Transmembrane helix</keyword>